<dbReference type="Pfam" id="PF04193">
    <property type="entry name" value="PQ-loop"/>
    <property type="match status" value="1"/>
</dbReference>
<dbReference type="OrthoDB" id="122062at2"/>
<organism evidence="6 7">
    <name type="scientific">Rugamonas rubra</name>
    <dbReference type="NCBI Taxonomy" id="758825"/>
    <lineage>
        <taxon>Bacteria</taxon>
        <taxon>Pseudomonadati</taxon>
        <taxon>Pseudomonadota</taxon>
        <taxon>Betaproteobacteria</taxon>
        <taxon>Burkholderiales</taxon>
        <taxon>Oxalobacteraceae</taxon>
        <taxon>Telluria group</taxon>
        <taxon>Rugamonas</taxon>
    </lineage>
</organism>
<dbReference type="NCBIfam" id="NF037968">
    <property type="entry name" value="SemiSWEET_2"/>
    <property type="match status" value="1"/>
</dbReference>
<accession>A0A1I4KF32</accession>
<evidence type="ECO:0000256" key="2">
    <source>
        <dbReference type="ARBA" id="ARBA00022692"/>
    </source>
</evidence>
<dbReference type="InterPro" id="IPR047662">
    <property type="entry name" value="SemiSWEET"/>
</dbReference>
<dbReference type="Gene3D" id="1.20.1280.290">
    <property type="match status" value="1"/>
</dbReference>
<sequence length="94" mass="10505">MAIDVDLLGFFAAVCTTCSFIPQVWLVWRQRSAAGVSNGMYTIFSFGVFLWLCYGLQISSWPVIIANAVTLILALCVLGMKWHFERVAPDDRSV</sequence>
<evidence type="ECO:0000313" key="7">
    <source>
        <dbReference type="Proteomes" id="UP000199470"/>
    </source>
</evidence>
<dbReference type="RefSeq" id="WP_093385708.1">
    <property type="nucleotide sequence ID" value="NZ_FOTW01000007.1"/>
</dbReference>
<dbReference type="InterPro" id="IPR006603">
    <property type="entry name" value="PQ-loop_rpt"/>
</dbReference>
<dbReference type="GO" id="GO:0051119">
    <property type="term" value="F:sugar transmembrane transporter activity"/>
    <property type="evidence" value="ECO:0007669"/>
    <property type="project" value="InterPro"/>
</dbReference>
<feature type="transmembrane region" description="Helical" evidence="5">
    <location>
        <begin position="40"/>
        <end position="58"/>
    </location>
</feature>
<keyword evidence="4 5" id="KW-0472">Membrane</keyword>
<evidence type="ECO:0000313" key="6">
    <source>
        <dbReference type="EMBL" id="SFL77374.1"/>
    </source>
</evidence>
<proteinExistence type="predicted"/>
<dbReference type="STRING" id="758825.SAMN02982985_01469"/>
<protein>
    <submittedName>
        <fullName evidence="6">MtN3 and saliva related transmembrane protein</fullName>
    </submittedName>
</protein>
<feature type="transmembrane region" description="Helical" evidence="5">
    <location>
        <begin position="64"/>
        <end position="84"/>
    </location>
</feature>
<feature type="transmembrane region" description="Helical" evidence="5">
    <location>
        <begin position="6"/>
        <end position="28"/>
    </location>
</feature>
<keyword evidence="2 5" id="KW-0812">Transmembrane</keyword>
<dbReference type="Proteomes" id="UP000199470">
    <property type="component" value="Unassembled WGS sequence"/>
</dbReference>
<reference evidence="6 7" key="1">
    <citation type="submission" date="2016-10" db="EMBL/GenBank/DDBJ databases">
        <authorList>
            <person name="de Groot N.N."/>
        </authorList>
    </citation>
    <scope>NUCLEOTIDE SEQUENCE [LARGE SCALE GENOMIC DNA]</scope>
    <source>
        <strain evidence="6 7">ATCC 43154</strain>
    </source>
</reference>
<comment type="subcellular location">
    <subcellularLocation>
        <location evidence="1">Membrane</location>
        <topology evidence="1">Multi-pass membrane protein</topology>
    </subcellularLocation>
</comment>
<dbReference type="AlphaFoldDB" id="A0A1I4KF32"/>
<dbReference type="GO" id="GO:0016020">
    <property type="term" value="C:membrane"/>
    <property type="evidence" value="ECO:0007669"/>
    <property type="project" value="UniProtKB-SubCell"/>
</dbReference>
<gene>
    <name evidence="6" type="ORF">SAMN02982985_01469</name>
</gene>
<evidence type="ECO:0000256" key="5">
    <source>
        <dbReference type="SAM" id="Phobius"/>
    </source>
</evidence>
<evidence type="ECO:0000256" key="4">
    <source>
        <dbReference type="ARBA" id="ARBA00023136"/>
    </source>
</evidence>
<keyword evidence="7" id="KW-1185">Reference proteome</keyword>
<dbReference type="EMBL" id="FOTW01000007">
    <property type="protein sequence ID" value="SFL77374.1"/>
    <property type="molecule type" value="Genomic_DNA"/>
</dbReference>
<keyword evidence="3 5" id="KW-1133">Transmembrane helix</keyword>
<name>A0A1I4KF32_9BURK</name>
<evidence type="ECO:0000256" key="1">
    <source>
        <dbReference type="ARBA" id="ARBA00004141"/>
    </source>
</evidence>
<evidence type="ECO:0000256" key="3">
    <source>
        <dbReference type="ARBA" id="ARBA00022989"/>
    </source>
</evidence>